<keyword evidence="3" id="KW-1185">Reference proteome</keyword>
<evidence type="ECO:0000313" key="2">
    <source>
        <dbReference type="EMBL" id="KAB1253814.1"/>
    </source>
</evidence>
<evidence type="ECO:0000313" key="3">
    <source>
        <dbReference type="Proteomes" id="UP000299084"/>
    </source>
</evidence>
<dbReference type="AlphaFoldDB" id="A0A5N4C604"/>
<dbReference type="PANTHER" id="PTHR44825">
    <property type="match status" value="1"/>
</dbReference>
<evidence type="ECO:0000256" key="1">
    <source>
        <dbReference type="SAM" id="MobiDB-lite"/>
    </source>
</evidence>
<protein>
    <submittedName>
        <fullName evidence="2">DnaJ-like protein subfamily C member 4</fullName>
    </submittedName>
</protein>
<organism evidence="2 3">
    <name type="scientific">Camelus dromedarius</name>
    <name type="common">Dromedary</name>
    <name type="synonym">Arabian camel</name>
    <dbReference type="NCBI Taxonomy" id="9838"/>
    <lineage>
        <taxon>Eukaryota</taxon>
        <taxon>Metazoa</taxon>
        <taxon>Chordata</taxon>
        <taxon>Craniata</taxon>
        <taxon>Vertebrata</taxon>
        <taxon>Euteleostomi</taxon>
        <taxon>Mammalia</taxon>
        <taxon>Eutheria</taxon>
        <taxon>Laurasiatheria</taxon>
        <taxon>Artiodactyla</taxon>
        <taxon>Tylopoda</taxon>
        <taxon>Camelidae</taxon>
        <taxon>Camelus</taxon>
    </lineage>
</organism>
<dbReference type="PANTHER" id="PTHR44825:SF1">
    <property type="entry name" value="DNAJ HOMOLOG SUBFAMILY C MEMBER 4"/>
    <property type="match status" value="1"/>
</dbReference>
<feature type="compositionally biased region" description="Basic and acidic residues" evidence="1">
    <location>
        <begin position="66"/>
        <end position="87"/>
    </location>
</feature>
<feature type="compositionally biased region" description="Polar residues" evidence="1">
    <location>
        <begin position="49"/>
        <end position="61"/>
    </location>
</feature>
<proteinExistence type="predicted"/>
<feature type="region of interest" description="Disordered" evidence="1">
    <location>
        <begin position="244"/>
        <end position="328"/>
    </location>
</feature>
<feature type="region of interest" description="Disordered" evidence="1">
    <location>
        <begin position="1"/>
        <end position="87"/>
    </location>
</feature>
<dbReference type="STRING" id="9838.ENSCDRP00005013608"/>
<dbReference type="InterPro" id="IPR052763">
    <property type="entry name" value="DnaJ_C4"/>
</dbReference>
<gene>
    <name evidence="2" type="ORF">Cadr_000027003</name>
</gene>
<reference evidence="2 3" key="1">
    <citation type="journal article" date="2019" name="Mol. Ecol. Resour.">
        <title>Improving Illumina assemblies with Hi-C and long reads: an example with the North African dromedary.</title>
        <authorList>
            <person name="Elbers J.P."/>
            <person name="Rogers M.F."/>
            <person name="Perelman P.L."/>
            <person name="Proskuryakova A.A."/>
            <person name="Serdyukova N.A."/>
            <person name="Johnson W.E."/>
            <person name="Horin P."/>
            <person name="Corander J."/>
            <person name="Murphy D."/>
            <person name="Burger P.A."/>
        </authorList>
    </citation>
    <scope>NUCLEOTIDE SEQUENCE [LARGE SCALE GENOMIC DNA]</scope>
    <source>
        <strain evidence="2">Drom800</strain>
        <tissue evidence="2">Blood</tissue>
    </source>
</reference>
<accession>A0A5N4C604</accession>
<feature type="region of interest" description="Disordered" evidence="1">
    <location>
        <begin position="475"/>
        <end position="495"/>
    </location>
</feature>
<name>A0A5N4C604_CAMDR</name>
<feature type="compositionally biased region" description="Low complexity" evidence="1">
    <location>
        <begin position="477"/>
        <end position="495"/>
    </location>
</feature>
<feature type="compositionally biased region" description="Basic and acidic residues" evidence="1">
    <location>
        <begin position="251"/>
        <end position="273"/>
    </location>
</feature>
<dbReference type="Proteomes" id="UP000299084">
    <property type="component" value="Unassembled WGS sequence"/>
</dbReference>
<comment type="caution">
    <text evidence="2">The sequence shown here is derived from an EMBL/GenBank/DDBJ whole genome shotgun (WGS) entry which is preliminary data.</text>
</comment>
<sequence length="881" mass="95752">MGPELWGGKEERGGFGHGGGALVNGISALMRRGQRPSQLSFHHKRAPTSPDNAGTLTSASQPPELRLTRDSARDRGKKAEPRGGSRWDHWEANVQHAWRGNAMRHHRPPPTSRGGAGQGLVDKVFCRAKAGQVCGGPQTRSGSPKLSTSQRRIITTGSPHCLCLCVLSSWIYRRAARQPSSYEQIGTIGPSAYTMPGSVPSASQALAGIIEKWGRDLNLEDAAVSYALLPWGSQEIVQLSQSPSSKFQVSRYEEPQSGREVSRGSLKELDRQARKQQARYTRVGIQQETGNLATGEAAHNTAPGQQDRTNRMQKLDTSPSLVPAKSGPNPHDLLAWGSGPEEVGHLDETGSWESNDCSCLGLLPCTIYSLSTPTLSPGEGGHRRPGLAVQTPRQVWRRAPDARLSSGEGLGCWRLVLSKEAPPAPGFPGPACFPSQVNEARPLPSAHAPPRGLEGWSHPGPIPLLSAASLHQRPACRHAAPAPAPAVAPQSSHPVLRNRRPAALWPQTEEVKRAFFSKSKENGSWKRAAAPPRLRPARDPANPAPHSCLVELSEAYQALNQGQSRRSYDRQLRWATFPKFPGTTVHPSLLIKHTAPGHPPVHNTGPSFMVQQPHKHNQRVLGYCLMITLAGRVLHYVAFGKLEQMHRPGPTEPGSSRSNSRDSSYNHHPGLLKAPGSCPLALAPKPLTWMGPEACSLLAFLLGHPTPQNAWNKINKWESQDEALCSLHSRPRAWRTAGSELRVAAGPMADEGPVGDGEDLGDIQNETGAERRNLTCASQAPLAARWRRDQGRGLVARGDETGSRKLVWKLLAAAELSSQAEVGTAVRFGMYFSQESWQGVLTVWLRMVWIEYLESCSWEGRKAAAFYGDGAEWGGGWFGTY</sequence>
<dbReference type="EMBL" id="JWIN03000035">
    <property type="protein sequence ID" value="KAB1253814.1"/>
    <property type="molecule type" value="Genomic_DNA"/>
</dbReference>
<feature type="region of interest" description="Disordered" evidence="1">
    <location>
        <begin position="645"/>
        <end position="670"/>
    </location>
</feature>